<name>A0ABU1IR48_9BACL</name>
<evidence type="ECO:0000313" key="1">
    <source>
        <dbReference type="EMBL" id="MDR6227198.1"/>
    </source>
</evidence>
<evidence type="ECO:0008006" key="3">
    <source>
        <dbReference type="Google" id="ProtNLM"/>
    </source>
</evidence>
<dbReference type="EMBL" id="JAVDQG010000008">
    <property type="protein sequence ID" value="MDR6227198.1"/>
    <property type="molecule type" value="Genomic_DNA"/>
</dbReference>
<reference evidence="1 2" key="1">
    <citation type="submission" date="2023-07" db="EMBL/GenBank/DDBJ databases">
        <title>Genomic Encyclopedia of Type Strains, Phase IV (KMG-IV): sequencing the most valuable type-strain genomes for metagenomic binning, comparative biology and taxonomic classification.</title>
        <authorList>
            <person name="Goeker M."/>
        </authorList>
    </citation>
    <scope>NUCLEOTIDE SEQUENCE [LARGE SCALE GENOMIC DNA]</scope>
    <source>
        <strain evidence="1 2">DSM 45903</strain>
    </source>
</reference>
<protein>
    <recommendedName>
        <fullName evidence="3">Transposase</fullName>
    </recommendedName>
</protein>
<organism evidence="1 2">
    <name type="scientific">Desmospora profundinema</name>
    <dbReference type="NCBI Taxonomy" id="1571184"/>
    <lineage>
        <taxon>Bacteria</taxon>
        <taxon>Bacillati</taxon>
        <taxon>Bacillota</taxon>
        <taxon>Bacilli</taxon>
        <taxon>Bacillales</taxon>
        <taxon>Thermoactinomycetaceae</taxon>
        <taxon>Desmospora</taxon>
    </lineage>
</organism>
<keyword evidence="2" id="KW-1185">Reference proteome</keyword>
<sequence length="34" mass="4038">MLQHAFQSGLPVQWVTGDVVYGHDRLRLWLEEQQ</sequence>
<gene>
    <name evidence="1" type="ORF">JOE21_003213</name>
</gene>
<accession>A0ABU1IR48</accession>
<dbReference type="Proteomes" id="UP001185012">
    <property type="component" value="Unassembled WGS sequence"/>
</dbReference>
<proteinExistence type="predicted"/>
<evidence type="ECO:0000313" key="2">
    <source>
        <dbReference type="Proteomes" id="UP001185012"/>
    </source>
</evidence>
<comment type="caution">
    <text evidence="1">The sequence shown here is derived from an EMBL/GenBank/DDBJ whole genome shotgun (WGS) entry which is preliminary data.</text>
</comment>